<dbReference type="STRING" id="313368.SAMN04488012_10116"/>
<keyword evidence="3" id="KW-1185">Reference proteome</keyword>
<name>A0A1M6A7A3_9RHOB</name>
<dbReference type="AlphaFoldDB" id="A0A1M6A7A3"/>
<feature type="region of interest" description="Disordered" evidence="1">
    <location>
        <begin position="1"/>
        <end position="21"/>
    </location>
</feature>
<reference evidence="2 3" key="1">
    <citation type="submission" date="2016-11" db="EMBL/GenBank/DDBJ databases">
        <authorList>
            <person name="Jaros S."/>
            <person name="Januszkiewicz K."/>
            <person name="Wedrychowicz H."/>
        </authorList>
    </citation>
    <scope>NUCLEOTIDE SEQUENCE [LARGE SCALE GENOMIC DNA]</scope>
    <source>
        <strain evidence="2 3">DSM 26892</strain>
    </source>
</reference>
<protein>
    <submittedName>
        <fullName evidence="2">Uncharacterized protein</fullName>
    </submittedName>
</protein>
<dbReference type="RefSeq" id="WP_139250736.1">
    <property type="nucleotide sequence ID" value="NZ_FQZA01000001.1"/>
</dbReference>
<evidence type="ECO:0000313" key="2">
    <source>
        <dbReference type="EMBL" id="SHI32336.1"/>
    </source>
</evidence>
<feature type="compositionally biased region" description="Basic and acidic residues" evidence="1">
    <location>
        <begin position="1"/>
        <end position="17"/>
    </location>
</feature>
<evidence type="ECO:0000256" key="1">
    <source>
        <dbReference type="SAM" id="MobiDB-lite"/>
    </source>
</evidence>
<sequence>MSMHARDIDERLARRVDTPATDQRLRGHRLFGSVSDIESTLFSQIRSSDAAATAERRPRMQKTDGAEGASDKKRA</sequence>
<dbReference type="EMBL" id="FQZA01000001">
    <property type="protein sequence ID" value="SHI32336.1"/>
    <property type="molecule type" value="Genomic_DNA"/>
</dbReference>
<dbReference type="Proteomes" id="UP000184040">
    <property type="component" value="Unassembled WGS sequence"/>
</dbReference>
<feature type="compositionally biased region" description="Basic and acidic residues" evidence="1">
    <location>
        <begin position="54"/>
        <end position="75"/>
    </location>
</feature>
<organism evidence="2 3">
    <name type="scientific">Palleronia salina</name>
    <dbReference type="NCBI Taxonomy" id="313368"/>
    <lineage>
        <taxon>Bacteria</taxon>
        <taxon>Pseudomonadati</taxon>
        <taxon>Pseudomonadota</taxon>
        <taxon>Alphaproteobacteria</taxon>
        <taxon>Rhodobacterales</taxon>
        <taxon>Roseobacteraceae</taxon>
        <taxon>Palleronia</taxon>
    </lineage>
</organism>
<feature type="region of interest" description="Disordered" evidence="1">
    <location>
        <begin position="46"/>
        <end position="75"/>
    </location>
</feature>
<evidence type="ECO:0000313" key="3">
    <source>
        <dbReference type="Proteomes" id="UP000184040"/>
    </source>
</evidence>
<gene>
    <name evidence="2" type="ORF">SAMN04488012_10116</name>
</gene>
<proteinExistence type="predicted"/>
<accession>A0A1M6A7A3</accession>